<evidence type="ECO:0000256" key="2">
    <source>
        <dbReference type="ARBA" id="ARBA00006727"/>
    </source>
</evidence>
<evidence type="ECO:0000259" key="4">
    <source>
        <dbReference type="PROSITE" id="PS50850"/>
    </source>
</evidence>
<dbReference type="AlphaFoldDB" id="A0A369K0M9"/>
<feature type="transmembrane region" description="Helical" evidence="3">
    <location>
        <begin position="176"/>
        <end position="197"/>
    </location>
</feature>
<evidence type="ECO:0000256" key="3">
    <source>
        <dbReference type="SAM" id="Phobius"/>
    </source>
</evidence>
<dbReference type="InterPro" id="IPR020846">
    <property type="entry name" value="MFS_dom"/>
</dbReference>
<keyword evidence="3" id="KW-0472">Membrane</keyword>
<dbReference type="PANTHER" id="PTHR11360">
    <property type="entry name" value="MONOCARBOXYLATE TRANSPORTER"/>
    <property type="match status" value="1"/>
</dbReference>
<dbReference type="Pfam" id="PF07690">
    <property type="entry name" value="MFS_1"/>
    <property type="match status" value="1"/>
</dbReference>
<dbReference type="PROSITE" id="PS50850">
    <property type="entry name" value="MFS"/>
    <property type="match status" value="1"/>
</dbReference>
<evidence type="ECO:0000313" key="5">
    <source>
        <dbReference type="EMBL" id="RDB28171.1"/>
    </source>
</evidence>
<protein>
    <submittedName>
        <fullName evidence="5">Riboflavin transporter MCH5</fullName>
    </submittedName>
</protein>
<keyword evidence="3" id="KW-1133">Transmembrane helix</keyword>
<dbReference type="InterPro" id="IPR036259">
    <property type="entry name" value="MFS_trans_sf"/>
</dbReference>
<dbReference type="InParanoid" id="A0A369K0M9"/>
<dbReference type="GO" id="GO:0016020">
    <property type="term" value="C:membrane"/>
    <property type="evidence" value="ECO:0007669"/>
    <property type="project" value="UniProtKB-SubCell"/>
</dbReference>
<feature type="transmembrane region" description="Helical" evidence="3">
    <location>
        <begin position="47"/>
        <end position="68"/>
    </location>
</feature>
<dbReference type="SUPFAM" id="SSF103473">
    <property type="entry name" value="MFS general substrate transporter"/>
    <property type="match status" value="1"/>
</dbReference>
<feature type="transmembrane region" description="Helical" evidence="3">
    <location>
        <begin position="114"/>
        <end position="135"/>
    </location>
</feature>
<dbReference type="Gene3D" id="1.20.1250.20">
    <property type="entry name" value="MFS general substrate transporter like domains"/>
    <property type="match status" value="2"/>
</dbReference>
<feature type="transmembrane region" description="Helical" evidence="3">
    <location>
        <begin position="412"/>
        <end position="432"/>
    </location>
</feature>
<evidence type="ECO:0000256" key="1">
    <source>
        <dbReference type="ARBA" id="ARBA00004141"/>
    </source>
</evidence>
<feature type="transmembrane region" description="Helical" evidence="3">
    <location>
        <begin position="291"/>
        <end position="310"/>
    </location>
</feature>
<keyword evidence="6" id="KW-1185">Reference proteome</keyword>
<organism evidence="5 6">
    <name type="scientific">Hypsizygus marmoreus</name>
    <name type="common">White beech mushroom</name>
    <name type="synonym">Agaricus marmoreus</name>
    <dbReference type="NCBI Taxonomy" id="39966"/>
    <lineage>
        <taxon>Eukaryota</taxon>
        <taxon>Fungi</taxon>
        <taxon>Dikarya</taxon>
        <taxon>Basidiomycota</taxon>
        <taxon>Agaricomycotina</taxon>
        <taxon>Agaricomycetes</taxon>
        <taxon>Agaricomycetidae</taxon>
        <taxon>Agaricales</taxon>
        <taxon>Tricholomatineae</taxon>
        <taxon>Lyophyllaceae</taxon>
        <taxon>Hypsizygus</taxon>
    </lineage>
</organism>
<proteinExistence type="inferred from homology"/>
<gene>
    <name evidence="5" type="primary">MCH5_0</name>
    <name evidence="5" type="ORF">Hypma_001535</name>
</gene>
<accession>A0A369K0M9</accession>
<feature type="domain" description="Major facilitator superfamily (MFS) profile" evidence="4">
    <location>
        <begin position="256"/>
        <end position="450"/>
    </location>
</feature>
<dbReference type="OrthoDB" id="6499973at2759"/>
<dbReference type="PANTHER" id="PTHR11360:SF234">
    <property type="entry name" value="MFS-TYPE TRANSPORTER DBAD-RELATED"/>
    <property type="match status" value="1"/>
</dbReference>
<dbReference type="InterPro" id="IPR050327">
    <property type="entry name" value="Proton-linked_MCT"/>
</dbReference>
<feature type="transmembrane region" description="Helical" evidence="3">
    <location>
        <begin position="256"/>
        <end position="279"/>
    </location>
</feature>
<evidence type="ECO:0000313" key="6">
    <source>
        <dbReference type="Proteomes" id="UP000076154"/>
    </source>
</evidence>
<comment type="caution">
    <text evidence="5">The sequence shown here is derived from an EMBL/GenBank/DDBJ whole genome shotgun (WGS) entry which is preliminary data.</text>
</comment>
<dbReference type="GO" id="GO:0022857">
    <property type="term" value="F:transmembrane transporter activity"/>
    <property type="evidence" value="ECO:0007669"/>
    <property type="project" value="InterPro"/>
</dbReference>
<feature type="transmembrane region" description="Helical" evidence="3">
    <location>
        <begin position="141"/>
        <end position="164"/>
    </location>
</feature>
<reference evidence="5" key="1">
    <citation type="submission" date="2018-04" db="EMBL/GenBank/DDBJ databases">
        <title>Whole genome sequencing of Hypsizygus marmoreus.</title>
        <authorList>
            <person name="Choi I.-G."/>
            <person name="Min B."/>
            <person name="Kim J.-G."/>
            <person name="Kim S."/>
            <person name="Oh Y.-L."/>
            <person name="Kong W.-S."/>
            <person name="Park H."/>
            <person name="Jeong J."/>
            <person name="Song E.-S."/>
        </authorList>
    </citation>
    <scope>NUCLEOTIDE SEQUENCE [LARGE SCALE GENOMIC DNA]</scope>
    <source>
        <strain evidence="5">51987-8</strain>
    </source>
</reference>
<comment type="subcellular location">
    <subcellularLocation>
        <location evidence="1">Membrane</location>
        <topology evidence="1">Multi-pass membrane protein</topology>
    </subcellularLocation>
</comment>
<keyword evidence="3" id="KW-0812">Transmembrane</keyword>
<comment type="similarity">
    <text evidence="2">Belongs to the major facilitator superfamily. Monocarboxylate porter (TC 2.A.1.13) family.</text>
</comment>
<dbReference type="InterPro" id="IPR011701">
    <property type="entry name" value="MFS"/>
</dbReference>
<feature type="transmembrane region" description="Helical" evidence="3">
    <location>
        <begin position="322"/>
        <end position="340"/>
    </location>
</feature>
<dbReference type="Proteomes" id="UP000076154">
    <property type="component" value="Unassembled WGS sequence"/>
</dbReference>
<feature type="transmembrane region" description="Helical" evidence="3">
    <location>
        <begin position="383"/>
        <end position="406"/>
    </location>
</feature>
<feature type="transmembrane region" description="Helical" evidence="3">
    <location>
        <begin position="209"/>
        <end position="228"/>
    </location>
</feature>
<feature type="transmembrane region" description="Helical" evidence="3">
    <location>
        <begin position="88"/>
        <end position="107"/>
    </location>
</feature>
<name>A0A369K0M9_HYPMA</name>
<sequence length="450" mass="48902">MSVGSQSSTLQPVPSPKPATLMEKDVHVDVQEITDPAIIPMDGGRDAWMTIAGTWLIQFCTYGYTSAFGVYQDFYTREFLHSKSPSDISWIGSFQLFMSYAPGVLVGRAFDAGYFHYMIVAGSAIQVTSMFMLSLARDGQYYQVFLAQALGMGLGQSLLFLPSLSIIGHHFKRRRAMATGIAVSGASVGGVIWPIMLNQLGQRTSFANGIRVTAGLTGVLLLTAKFIMKTKHLPKAPSSQPPTRSPVFQVMFRDTAYLISIGAAFCIGLGIFFPYFYLQLYAIDKGVNKDLAFYVIAIINAGSFFGRLLPNFFADKIGPYNMLIPCLVISSILIFSIFGVHSFAGVAIFGILYGFWSGSYVSLIPSLLAQLSTHVGEQGTRMGVAFSVVGIALLIGTPIEGVLVAGHGDYKWYQAIIFSGVMVISGAVGMTMSRHFFIRQNQGGERGSRV</sequence>
<feature type="transmembrane region" description="Helical" evidence="3">
    <location>
        <begin position="346"/>
        <end position="371"/>
    </location>
</feature>
<dbReference type="EMBL" id="LUEZ02000012">
    <property type="protein sequence ID" value="RDB28171.1"/>
    <property type="molecule type" value="Genomic_DNA"/>
</dbReference>